<dbReference type="Proteomes" id="UP000198983">
    <property type="component" value="Chromosome I"/>
</dbReference>
<sequence>MDKKLAPVRGSDVPGRRSEGATGICQPSSGVRIGRSQPGRGSPDAAAGSGSSGCPVLPPRQLRGPVLSGAAPSSIVEPVTQDRPPAPRSGPITVFFVRHGETPMHAENRYVGRTDAPLTERGQAQAADLGEWASAARLTAVASSTLRRARETAEPAARKAGLTPLLDERLVELDFGAAEGLSAAEMRERFPRERAAFEADPYDNPLPDGEAPAAALARGRAALDELADGSHGDRVLVVAHGTLLRIVACDLLGIPPRTYRTVLPVIRNASGAVLRRDRAGHWGLVAWNPPLAAGTDTW</sequence>
<gene>
    <name evidence="4" type="ORF">SAMN04489717_5485</name>
</gene>
<evidence type="ECO:0000313" key="5">
    <source>
        <dbReference type="Proteomes" id="UP000198983"/>
    </source>
</evidence>
<dbReference type="Pfam" id="PF00300">
    <property type="entry name" value="His_Phos_1"/>
    <property type="match status" value="1"/>
</dbReference>
<organism evidence="4 5">
    <name type="scientific">Actinopolymorpha singaporensis</name>
    <dbReference type="NCBI Taxonomy" id="117157"/>
    <lineage>
        <taxon>Bacteria</taxon>
        <taxon>Bacillati</taxon>
        <taxon>Actinomycetota</taxon>
        <taxon>Actinomycetes</taxon>
        <taxon>Propionibacteriales</taxon>
        <taxon>Actinopolymorphaceae</taxon>
        <taxon>Actinopolymorpha</taxon>
    </lineage>
</organism>
<dbReference type="PANTHER" id="PTHR48100:SF1">
    <property type="entry name" value="HISTIDINE PHOSPHATASE FAMILY PROTEIN-RELATED"/>
    <property type="match status" value="1"/>
</dbReference>
<feature type="active site" description="Tele-phosphohistidine intermediate" evidence="1">
    <location>
        <position position="99"/>
    </location>
</feature>
<dbReference type="InterPro" id="IPR050275">
    <property type="entry name" value="PGM_Phosphatase"/>
</dbReference>
<evidence type="ECO:0000256" key="3">
    <source>
        <dbReference type="SAM" id="MobiDB-lite"/>
    </source>
</evidence>
<dbReference type="GO" id="GO:0016791">
    <property type="term" value="F:phosphatase activity"/>
    <property type="evidence" value="ECO:0007669"/>
    <property type="project" value="TreeGrafter"/>
</dbReference>
<name>A0A1H1YGG7_9ACTN</name>
<dbReference type="SMART" id="SM00855">
    <property type="entry name" value="PGAM"/>
    <property type="match status" value="1"/>
</dbReference>
<evidence type="ECO:0000313" key="4">
    <source>
        <dbReference type="EMBL" id="SDT20618.1"/>
    </source>
</evidence>
<proteinExistence type="predicted"/>
<dbReference type="SUPFAM" id="SSF53254">
    <property type="entry name" value="Phosphoglycerate mutase-like"/>
    <property type="match status" value="1"/>
</dbReference>
<feature type="active site" description="Proton donor/acceptor" evidence="1">
    <location>
        <position position="172"/>
    </location>
</feature>
<feature type="region of interest" description="Disordered" evidence="3">
    <location>
        <begin position="1"/>
        <end position="92"/>
    </location>
</feature>
<dbReference type="PANTHER" id="PTHR48100">
    <property type="entry name" value="BROAD-SPECIFICITY PHOSPHATASE YOR283W-RELATED"/>
    <property type="match status" value="1"/>
</dbReference>
<dbReference type="AlphaFoldDB" id="A0A1H1YGG7"/>
<reference evidence="4 5" key="1">
    <citation type="submission" date="2016-10" db="EMBL/GenBank/DDBJ databases">
        <authorList>
            <person name="de Groot N.N."/>
        </authorList>
    </citation>
    <scope>NUCLEOTIDE SEQUENCE [LARGE SCALE GENOMIC DNA]</scope>
    <source>
        <strain evidence="4 5">DSM 22024</strain>
    </source>
</reference>
<evidence type="ECO:0000256" key="1">
    <source>
        <dbReference type="PIRSR" id="PIRSR613078-1"/>
    </source>
</evidence>
<evidence type="ECO:0000256" key="2">
    <source>
        <dbReference type="PIRSR" id="PIRSR613078-2"/>
    </source>
</evidence>
<dbReference type="InterPro" id="IPR029033">
    <property type="entry name" value="His_PPase_superfam"/>
</dbReference>
<feature type="binding site" evidence="2">
    <location>
        <position position="148"/>
    </location>
    <ligand>
        <name>substrate</name>
    </ligand>
</feature>
<accession>A0A1H1YGG7</accession>
<dbReference type="EMBL" id="LT629732">
    <property type="protein sequence ID" value="SDT20618.1"/>
    <property type="molecule type" value="Genomic_DNA"/>
</dbReference>
<dbReference type="InterPro" id="IPR013078">
    <property type="entry name" value="His_Pase_superF_clade-1"/>
</dbReference>
<dbReference type="STRING" id="117157.SAMN04489717_5485"/>
<dbReference type="Gene3D" id="3.40.50.1240">
    <property type="entry name" value="Phosphoglycerate mutase-like"/>
    <property type="match status" value="1"/>
</dbReference>
<dbReference type="CDD" id="cd07067">
    <property type="entry name" value="HP_PGM_like"/>
    <property type="match status" value="1"/>
</dbReference>
<protein>
    <submittedName>
        <fullName evidence="4">Broad specificity phosphatase PhoE</fullName>
    </submittedName>
</protein>
<dbReference type="GO" id="GO:0005737">
    <property type="term" value="C:cytoplasm"/>
    <property type="evidence" value="ECO:0007669"/>
    <property type="project" value="TreeGrafter"/>
</dbReference>
<keyword evidence="5" id="KW-1185">Reference proteome</keyword>